<keyword evidence="3" id="KW-0813">Transport</keyword>
<evidence type="ECO:0000259" key="9">
    <source>
        <dbReference type="PROSITE" id="PS50166"/>
    </source>
</evidence>
<keyword evidence="4" id="KW-0963">Cytoplasm</keyword>
<dbReference type="InterPro" id="IPR011989">
    <property type="entry name" value="ARM-like"/>
</dbReference>
<dbReference type="GO" id="GO:0005634">
    <property type="term" value="C:nucleus"/>
    <property type="evidence" value="ECO:0007669"/>
    <property type="project" value="UniProtKB-SubCell"/>
</dbReference>
<sequence length="646" mass="72144">MEAIISNLLVSDNLVVQKASADLRAAFQQPDAIPSICHIIVTSEKPEIRQYAAVLLRKHIAKLRTWQAVPLELQAQIKQGTLNAILNETQKSVRNAIAQTIGVLVKHEFAKKDEWCNEVLKLIFEYTRSDDPQKSELGSSVFEILTDSSPDQLLPHMELICEMFSAAMIATAESGNMATPVILNILLGMSHLVPFILGHNGAEATYQKSIPYVVKALQCFAQQNPENFVRAFDILEFMADFTPKLLTPHLNTLIEFSLSIAHNTGFENQIRVRVVQFIGWLVKLKKKAILKNKLLEPIIGVVFMLMGTPSEDGESDDEESDGEDDYFTGNENSNPRTTATQTMDLLALHVPPEKLIPPLLQYIEPALQNPDPNQKKAAYLCLAVIAEGCSEAICTKYLKIMLNCIKTGIVDPNPVVRNAALFALGQFSEHLQPDISKYAEEILPILFEFLHQVCLQIRSGNSVKHVDRMFYALETYIENLEDALVPHLPVLMERIFETLRPENTVHLRELSMSAVASVAKAAKTQMLPYFQQIIEILKVYLVQSDNEDIVEIQPQAIDTLAALARTIGKENFMPLTNDTMTFALTLLKDASDPELRSSLYNLFAALAEVVNAEMAPVLKQIVDTMLDSVKSTDDILPEFKEDDTDG</sequence>
<name>A0A9Q0N4H1_9DIPT</name>
<keyword evidence="5" id="KW-0677">Repeat</keyword>
<dbReference type="SMART" id="SM00913">
    <property type="entry name" value="IBN_N"/>
    <property type="match status" value="1"/>
</dbReference>
<keyword evidence="6" id="KW-0653">Protein transport</keyword>
<keyword evidence="11" id="KW-1185">Reference proteome</keyword>
<evidence type="ECO:0000256" key="4">
    <source>
        <dbReference type="ARBA" id="ARBA00022490"/>
    </source>
</evidence>
<comment type="caution">
    <text evidence="10">The sequence shown here is derived from an EMBL/GenBank/DDBJ whole genome shotgun (WGS) entry which is preliminary data.</text>
</comment>
<dbReference type="GO" id="GO:0005737">
    <property type="term" value="C:cytoplasm"/>
    <property type="evidence" value="ECO:0007669"/>
    <property type="project" value="UniProtKB-SubCell"/>
</dbReference>
<dbReference type="InterPro" id="IPR057672">
    <property type="entry name" value="TPR_IPO4/5"/>
</dbReference>
<dbReference type="Proteomes" id="UP001151699">
    <property type="component" value="Chromosome B"/>
</dbReference>
<organism evidence="10 11">
    <name type="scientific">Pseudolycoriella hygida</name>
    <dbReference type="NCBI Taxonomy" id="35572"/>
    <lineage>
        <taxon>Eukaryota</taxon>
        <taxon>Metazoa</taxon>
        <taxon>Ecdysozoa</taxon>
        <taxon>Arthropoda</taxon>
        <taxon>Hexapoda</taxon>
        <taxon>Insecta</taxon>
        <taxon>Pterygota</taxon>
        <taxon>Neoptera</taxon>
        <taxon>Endopterygota</taxon>
        <taxon>Diptera</taxon>
        <taxon>Nematocera</taxon>
        <taxon>Sciaroidea</taxon>
        <taxon>Sciaridae</taxon>
        <taxon>Pseudolycoriella</taxon>
    </lineage>
</organism>
<protein>
    <submittedName>
        <fullName evidence="10">Importin-4</fullName>
    </submittedName>
</protein>
<evidence type="ECO:0000256" key="2">
    <source>
        <dbReference type="ARBA" id="ARBA00004496"/>
    </source>
</evidence>
<feature type="non-terminal residue" evidence="10">
    <location>
        <position position="646"/>
    </location>
</feature>
<evidence type="ECO:0000256" key="1">
    <source>
        <dbReference type="ARBA" id="ARBA00004123"/>
    </source>
</evidence>
<dbReference type="SUPFAM" id="SSF48371">
    <property type="entry name" value="ARM repeat"/>
    <property type="match status" value="1"/>
</dbReference>
<dbReference type="Gene3D" id="1.25.10.10">
    <property type="entry name" value="Leucine-rich Repeat Variant"/>
    <property type="match status" value="1"/>
</dbReference>
<reference evidence="10" key="1">
    <citation type="submission" date="2022-07" db="EMBL/GenBank/DDBJ databases">
        <authorList>
            <person name="Trinca V."/>
            <person name="Uliana J.V.C."/>
            <person name="Torres T.T."/>
            <person name="Ward R.J."/>
            <person name="Monesi N."/>
        </authorList>
    </citation>
    <scope>NUCLEOTIDE SEQUENCE</scope>
    <source>
        <strain evidence="10">HSMRA1968</strain>
        <tissue evidence="10">Whole embryos</tissue>
    </source>
</reference>
<dbReference type="InterPro" id="IPR001494">
    <property type="entry name" value="Importin-beta_N"/>
</dbReference>
<evidence type="ECO:0000313" key="11">
    <source>
        <dbReference type="Proteomes" id="UP001151699"/>
    </source>
</evidence>
<evidence type="ECO:0000313" key="10">
    <source>
        <dbReference type="EMBL" id="KAJ6642756.1"/>
    </source>
</evidence>
<proteinExistence type="predicted"/>
<dbReference type="InterPro" id="IPR000357">
    <property type="entry name" value="HEAT"/>
</dbReference>
<feature type="region of interest" description="Disordered" evidence="8">
    <location>
        <begin position="310"/>
        <end position="334"/>
    </location>
</feature>
<dbReference type="Pfam" id="PF25780">
    <property type="entry name" value="TPR_IPO5"/>
    <property type="match status" value="1"/>
</dbReference>
<evidence type="ECO:0000256" key="6">
    <source>
        <dbReference type="ARBA" id="ARBA00022927"/>
    </source>
</evidence>
<dbReference type="Pfam" id="PF03810">
    <property type="entry name" value="IBN_N"/>
    <property type="match status" value="1"/>
</dbReference>
<dbReference type="OrthoDB" id="7862313at2759"/>
<dbReference type="GO" id="GO:0006606">
    <property type="term" value="P:protein import into nucleus"/>
    <property type="evidence" value="ECO:0007669"/>
    <property type="project" value="InterPro"/>
</dbReference>
<dbReference type="AlphaFoldDB" id="A0A9Q0N4H1"/>
<dbReference type="PANTHER" id="PTHR10527">
    <property type="entry name" value="IMPORTIN BETA"/>
    <property type="match status" value="1"/>
</dbReference>
<evidence type="ECO:0000256" key="3">
    <source>
        <dbReference type="ARBA" id="ARBA00022448"/>
    </source>
</evidence>
<comment type="subcellular location">
    <subcellularLocation>
        <location evidence="2">Cytoplasm</location>
    </subcellularLocation>
    <subcellularLocation>
        <location evidence="1">Nucleus</location>
    </subcellularLocation>
</comment>
<evidence type="ECO:0000256" key="5">
    <source>
        <dbReference type="ARBA" id="ARBA00022737"/>
    </source>
</evidence>
<evidence type="ECO:0000256" key="8">
    <source>
        <dbReference type="SAM" id="MobiDB-lite"/>
    </source>
</evidence>
<keyword evidence="7" id="KW-0539">Nucleus</keyword>
<dbReference type="InterPro" id="IPR040122">
    <property type="entry name" value="Importin_beta"/>
</dbReference>
<gene>
    <name evidence="10" type="primary">IPO4_1</name>
    <name evidence="10" type="ORF">Bhyg_07710</name>
</gene>
<evidence type="ECO:0000256" key="7">
    <source>
        <dbReference type="ARBA" id="ARBA00023242"/>
    </source>
</evidence>
<dbReference type="Pfam" id="PF02985">
    <property type="entry name" value="HEAT"/>
    <property type="match status" value="1"/>
</dbReference>
<dbReference type="InterPro" id="IPR016024">
    <property type="entry name" value="ARM-type_fold"/>
</dbReference>
<dbReference type="PROSITE" id="PS50166">
    <property type="entry name" value="IMPORTIN_B_NT"/>
    <property type="match status" value="1"/>
</dbReference>
<feature type="domain" description="Importin N-terminal" evidence="9">
    <location>
        <begin position="19"/>
        <end position="87"/>
    </location>
</feature>
<dbReference type="GO" id="GO:0031267">
    <property type="term" value="F:small GTPase binding"/>
    <property type="evidence" value="ECO:0007669"/>
    <property type="project" value="InterPro"/>
</dbReference>
<feature type="compositionally biased region" description="Acidic residues" evidence="8">
    <location>
        <begin position="311"/>
        <end position="326"/>
    </location>
</feature>
<accession>A0A9Q0N4H1</accession>
<dbReference type="EMBL" id="WJQU01000002">
    <property type="protein sequence ID" value="KAJ6642756.1"/>
    <property type="molecule type" value="Genomic_DNA"/>
</dbReference>